<dbReference type="STRING" id="1229276.DI53_2746"/>
<dbReference type="AlphaFoldDB" id="A0A0B8T028"/>
<accession>A0A0B8T028</accession>
<organism evidence="1 2">
    <name type="scientific">Sphingobacterium deserti</name>
    <dbReference type="NCBI Taxonomy" id="1229276"/>
    <lineage>
        <taxon>Bacteria</taxon>
        <taxon>Pseudomonadati</taxon>
        <taxon>Bacteroidota</taxon>
        <taxon>Sphingobacteriia</taxon>
        <taxon>Sphingobacteriales</taxon>
        <taxon>Sphingobacteriaceae</taxon>
        <taxon>Sphingobacterium</taxon>
    </lineage>
</organism>
<reference evidence="2" key="1">
    <citation type="submission" date="2014-04" db="EMBL/GenBank/DDBJ databases">
        <title>Whole-Genome optical mapping and complete genome sequence of Sphingobacterium deserti sp. nov., a new spaces isolated from desert in the west of China.</title>
        <authorList>
            <person name="Teng C."/>
            <person name="Zhou Z."/>
            <person name="Li X."/>
            <person name="Chen M."/>
            <person name="Lin M."/>
            <person name="Wang L."/>
            <person name="Su S."/>
            <person name="Zhang C."/>
            <person name="Zhang W."/>
        </authorList>
    </citation>
    <scope>NUCLEOTIDE SEQUENCE [LARGE SCALE GENOMIC DNA]</scope>
    <source>
        <strain evidence="2">ACCC05744</strain>
    </source>
</reference>
<comment type="caution">
    <text evidence="1">The sequence shown here is derived from an EMBL/GenBank/DDBJ whole genome shotgun (WGS) entry which is preliminary data.</text>
</comment>
<dbReference type="Proteomes" id="UP000031802">
    <property type="component" value="Unassembled WGS sequence"/>
</dbReference>
<evidence type="ECO:0000313" key="2">
    <source>
        <dbReference type="Proteomes" id="UP000031802"/>
    </source>
</evidence>
<dbReference type="EMBL" id="JJMU01000051">
    <property type="protein sequence ID" value="KGE13461.1"/>
    <property type="molecule type" value="Genomic_DNA"/>
</dbReference>
<reference evidence="1 2" key="2">
    <citation type="journal article" date="2015" name="PLoS ONE">
        <title>Whole-Genome Optical Mapping and Finished Genome Sequence of Sphingobacterium deserti sp. nov., a New Species Isolated from the Western Desert of China.</title>
        <authorList>
            <person name="Teng C."/>
            <person name="Zhou Z."/>
            <person name="Molnar I."/>
            <person name="Li X."/>
            <person name="Tang R."/>
            <person name="Chen M."/>
            <person name="Wang L."/>
            <person name="Su S."/>
            <person name="Zhang W."/>
            <person name="Lin M."/>
        </authorList>
    </citation>
    <scope>NUCLEOTIDE SEQUENCE [LARGE SCALE GENOMIC DNA]</scope>
    <source>
        <strain evidence="2">ACCC05744</strain>
    </source>
</reference>
<sequence length="50" mass="5993">MQNNIKITNDKGHFSLRTFILQYFYLNFILRQQLLLCAKHDYINAPYLAS</sequence>
<name>A0A0B8T028_9SPHI</name>
<proteinExistence type="predicted"/>
<keyword evidence="2" id="KW-1185">Reference proteome</keyword>
<protein>
    <submittedName>
        <fullName evidence="1">Uncharacterized protein</fullName>
    </submittedName>
</protein>
<gene>
    <name evidence="1" type="ORF">DI53_2746</name>
</gene>
<evidence type="ECO:0000313" key="1">
    <source>
        <dbReference type="EMBL" id="KGE13461.1"/>
    </source>
</evidence>